<feature type="domain" description="Ribosomal RNA large subunit methyltransferase K/L-like methyltransferase" evidence="3">
    <location>
        <begin position="126"/>
        <end position="298"/>
    </location>
</feature>
<evidence type="ECO:0000256" key="1">
    <source>
        <dbReference type="ARBA" id="ARBA00022603"/>
    </source>
</evidence>
<dbReference type="SUPFAM" id="SSF53335">
    <property type="entry name" value="S-adenosyl-L-methionine-dependent methyltransferases"/>
    <property type="match status" value="1"/>
</dbReference>
<dbReference type="AlphaFoldDB" id="A0A2W5TC21"/>
<dbReference type="InterPro" id="IPR054170">
    <property type="entry name" value="RlmL_1st"/>
</dbReference>
<gene>
    <name evidence="5" type="ORF">DI536_17785</name>
</gene>
<dbReference type="EMBL" id="QFQP01000014">
    <property type="protein sequence ID" value="PZR11477.1"/>
    <property type="molecule type" value="Genomic_DNA"/>
</dbReference>
<sequence>MSSLFVGCTPGLEDALGEELAELGYGGSVVSGGCETEGDYRHINLWSRIASRVLLRVREVSTVDELKRFPLTQYGSQFEIDAFGENSSTWGSALPSTAGAPKLILRGTKRGCQISIDTSGELLHFRGYRQEVGRAPMRETLAAGVLRLAKWNPSEPLWDVMCGSGTMLIEAAEFAAGLAPGRNRSFAFEKFATHDDAKWKAMPRTREATKADLFGSDLNAGALGTARRNAKRAGVFEALKLERLDATKLQARGERGLVIANLPYGKRVGERDELGRLYRALGQSLTAACKGWYFALLLEEGAEHLGLNIEERHRVGNGGLDCEVVLGQL</sequence>
<dbReference type="CDD" id="cd11715">
    <property type="entry name" value="THUMP_AdoMetMT"/>
    <property type="match status" value="1"/>
</dbReference>
<proteinExistence type="predicted"/>
<evidence type="ECO:0000259" key="4">
    <source>
        <dbReference type="Pfam" id="PF22020"/>
    </source>
</evidence>
<comment type="caution">
    <text evidence="5">The sequence shown here is derived from an EMBL/GenBank/DDBJ whole genome shotgun (WGS) entry which is preliminary data.</text>
</comment>
<dbReference type="GO" id="GO:0070043">
    <property type="term" value="F:rRNA (guanine-N7-)-methyltransferase activity"/>
    <property type="evidence" value="ECO:0007669"/>
    <property type="project" value="TreeGrafter"/>
</dbReference>
<evidence type="ECO:0000256" key="2">
    <source>
        <dbReference type="ARBA" id="ARBA00022679"/>
    </source>
</evidence>
<dbReference type="Proteomes" id="UP000249061">
    <property type="component" value="Unassembled WGS sequence"/>
</dbReference>
<keyword evidence="1 5" id="KW-0489">Methyltransferase</keyword>
<dbReference type="Gene3D" id="3.40.50.150">
    <property type="entry name" value="Vaccinia Virus protein VP39"/>
    <property type="match status" value="1"/>
</dbReference>
<dbReference type="InterPro" id="IPR029063">
    <property type="entry name" value="SAM-dependent_MTases_sf"/>
</dbReference>
<dbReference type="Pfam" id="PF01170">
    <property type="entry name" value="UPF0020"/>
    <property type="match status" value="1"/>
</dbReference>
<accession>A0A2W5TC21</accession>
<dbReference type="PANTHER" id="PTHR47313">
    <property type="entry name" value="RIBOSOMAL RNA LARGE SUBUNIT METHYLTRANSFERASE K/L"/>
    <property type="match status" value="1"/>
</dbReference>
<keyword evidence="2 5" id="KW-0808">Transferase</keyword>
<dbReference type="Pfam" id="PF22020">
    <property type="entry name" value="RlmL_1st"/>
    <property type="match status" value="1"/>
</dbReference>
<name>A0A2W5TC21_9BACT</name>
<feature type="domain" description="RlmL ferredoxin-like" evidence="4">
    <location>
        <begin position="4"/>
        <end position="54"/>
    </location>
</feature>
<evidence type="ECO:0000259" key="3">
    <source>
        <dbReference type="Pfam" id="PF01170"/>
    </source>
</evidence>
<organism evidence="5 6">
    <name type="scientific">Archangium gephyra</name>
    <dbReference type="NCBI Taxonomy" id="48"/>
    <lineage>
        <taxon>Bacteria</taxon>
        <taxon>Pseudomonadati</taxon>
        <taxon>Myxococcota</taxon>
        <taxon>Myxococcia</taxon>
        <taxon>Myxococcales</taxon>
        <taxon>Cystobacterineae</taxon>
        <taxon>Archangiaceae</taxon>
        <taxon>Archangium</taxon>
    </lineage>
</organism>
<reference evidence="5 6" key="1">
    <citation type="submission" date="2017-08" db="EMBL/GenBank/DDBJ databases">
        <title>Infants hospitalized years apart are colonized by the same room-sourced microbial strains.</title>
        <authorList>
            <person name="Brooks B."/>
            <person name="Olm M.R."/>
            <person name="Firek B.A."/>
            <person name="Baker R."/>
            <person name="Thomas B.C."/>
            <person name="Morowitz M.J."/>
            <person name="Banfield J.F."/>
        </authorList>
    </citation>
    <scope>NUCLEOTIDE SEQUENCE [LARGE SCALE GENOMIC DNA]</scope>
    <source>
        <strain evidence="5">S2_003_000_R2_14</strain>
    </source>
</reference>
<dbReference type="InterPro" id="IPR000241">
    <property type="entry name" value="RlmKL-like_Mtase"/>
</dbReference>
<dbReference type="PANTHER" id="PTHR47313:SF1">
    <property type="entry name" value="RIBOSOMAL RNA LARGE SUBUNIT METHYLTRANSFERASE K_L"/>
    <property type="match status" value="1"/>
</dbReference>
<protein>
    <submittedName>
        <fullName evidence="5">RNA methyltransferase</fullName>
    </submittedName>
</protein>
<dbReference type="Gene3D" id="3.30.2130.30">
    <property type="match status" value="1"/>
</dbReference>
<dbReference type="GO" id="GO:0008990">
    <property type="term" value="F:rRNA (guanine-N2-)-methyltransferase activity"/>
    <property type="evidence" value="ECO:0007669"/>
    <property type="project" value="TreeGrafter"/>
</dbReference>
<evidence type="ECO:0000313" key="6">
    <source>
        <dbReference type="Proteomes" id="UP000249061"/>
    </source>
</evidence>
<evidence type="ECO:0000313" key="5">
    <source>
        <dbReference type="EMBL" id="PZR11477.1"/>
    </source>
</evidence>